<comment type="subcellular location">
    <subcellularLocation>
        <location evidence="1">Membrane</location>
        <topology evidence="1">Multi-pass membrane protein</topology>
    </subcellularLocation>
</comment>
<feature type="compositionally biased region" description="Gly residues" evidence="9">
    <location>
        <begin position="343"/>
        <end position="353"/>
    </location>
</feature>
<dbReference type="EMBL" id="AZHX01000045">
    <property type="protein sequence ID" value="ETX09140.1"/>
    <property type="molecule type" value="Genomic_DNA"/>
</dbReference>
<keyword evidence="5 7" id="KW-0129">CBS domain</keyword>
<evidence type="ECO:0000259" key="12">
    <source>
        <dbReference type="PROSITE" id="PS51846"/>
    </source>
</evidence>
<evidence type="ECO:0000313" key="14">
    <source>
        <dbReference type="Proteomes" id="UP000019140"/>
    </source>
</evidence>
<keyword evidence="4 8" id="KW-1133">Transmembrane helix</keyword>
<dbReference type="InterPro" id="IPR002550">
    <property type="entry name" value="CNNM"/>
</dbReference>
<dbReference type="Pfam" id="PF00571">
    <property type="entry name" value="CBS"/>
    <property type="match status" value="2"/>
</dbReference>
<keyword evidence="2 8" id="KW-0812">Transmembrane</keyword>
<sequence length="353" mass="38669">MGILLLVVFLTLGISGLCSLFEATLYSTRMGALEAASSGGSLSHLAKRFINMKRQIDVPIASILILNTIANTAGATIAGMYAAEILAPQFAVPFSILFTLGILFLSEILPKTLGAVYWRRTWPLIVWPLIMIRYALQPALVVTQAFTRILTRGQSISPVTEDEIIAMARLGEQSGEISPEESGMVRNIIELENKHVREIMTPRPVIFSLDAQITVAEALPQVNARGFTRIPIYEEDREHIVGYVVFQDLSAARTSNLSHTPLRDIAKTISFISETVNCLTLLTTFLKFRRHIAIVSDEYGGVAGLVTLEDLIETLLGAEIVDETDRVVDLQQSARQHRQNPHGLGGGGTMAIS</sequence>
<gene>
    <name evidence="13" type="ORF">ETSY2_01245</name>
</gene>
<evidence type="ECO:0000256" key="5">
    <source>
        <dbReference type="ARBA" id="ARBA00023122"/>
    </source>
</evidence>
<evidence type="ECO:0000256" key="1">
    <source>
        <dbReference type="ARBA" id="ARBA00004141"/>
    </source>
</evidence>
<dbReference type="AlphaFoldDB" id="W4MG22"/>
<evidence type="ECO:0000256" key="2">
    <source>
        <dbReference type="ARBA" id="ARBA00022692"/>
    </source>
</evidence>
<feature type="domain" description="CNNM transmembrane" evidence="12">
    <location>
        <begin position="1"/>
        <end position="181"/>
    </location>
</feature>
<accession>W4MG22</accession>
<dbReference type="InterPro" id="IPR000644">
    <property type="entry name" value="CBS_dom"/>
</dbReference>
<evidence type="ECO:0000256" key="7">
    <source>
        <dbReference type="PROSITE-ProRule" id="PRU00703"/>
    </source>
</evidence>
<dbReference type="PROSITE" id="PS51371">
    <property type="entry name" value="CBS"/>
    <property type="match status" value="2"/>
</dbReference>
<dbReference type="PANTHER" id="PTHR22777">
    <property type="entry name" value="HEMOLYSIN-RELATED"/>
    <property type="match status" value="1"/>
</dbReference>
<evidence type="ECO:0000256" key="8">
    <source>
        <dbReference type="PROSITE-ProRule" id="PRU01193"/>
    </source>
</evidence>
<dbReference type="GO" id="GO:0005886">
    <property type="term" value="C:plasma membrane"/>
    <property type="evidence" value="ECO:0007669"/>
    <property type="project" value="TreeGrafter"/>
</dbReference>
<feature type="domain" description="CBS" evidence="11">
    <location>
        <begin position="200"/>
        <end position="262"/>
    </location>
</feature>
<evidence type="ECO:0000256" key="4">
    <source>
        <dbReference type="ARBA" id="ARBA00022989"/>
    </source>
</evidence>
<evidence type="ECO:0000313" key="13">
    <source>
        <dbReference type="EMBL" id="ETX09140.1"/>
    </source>
</evidence>
<feature type="domain" description="CBS" evidence="11">
    <location>
        <begin position="265"/>
        <end position="323"/>
    </location>
</feature>
<evidence type="ECO:0008006" key="15">
    <source>
        <dbReference type="Google" id="ProtNLM"/>
    </source>
</evidence>
<dbReference type="CDD" id="cd04590">
    <property type="entry name" value="CBS_pair_CorC_HlyC_assoc"/>
    <property type="match status" value="1"/>
</dbReference>
<name>W4MG22_9BACT</name>
<dbReference type="PATRIC" id="fig|1429439.4.peg.213"/>
<dbReference type="HOGENOM" id="CLU_015237_4_1_7"/>
<dbReference type="SUPFAM" id="SSF54631">
    <property type="entry name" value="CBS-domain pair"/>
    <property type="match status" value="1"/>
</dbReference>
<dbReference type="PROSITE" id="PS51846">
    <property type="entry name" value="CNNM"/>
    <property type="match status" value="1"/>
</dbReference>
<protein>
    <recommendedName>
        <fullName evidence="15">Hemolysin</fullName>
    </recommendedName>
</protein>
<feature type="region of interest" description="Disordered" evidence="9">
    <location>
        <begin position="333"/>
        <end position="353"/>
    </location>
</feature>
<comment type="caution">
    <text evidence="13">The sequence shown here is derived from an EMBL/GenBank/DDBJ whole genome shotgun (WGS) entry which is preliminary data.</text>
</comment>
<evidence type="ECO:0000259" key="11">
    <source>
        <dbReference type="PROSITE" id="PS51371"/>
    </source>
</evidence>
<feature type="transmembrane region" description="Helical" evidence="10">
    <location>
        <begin position="60"/>
        <end position="83"/>
    </location>
</feature>
<keyword evidence="3" id="KW-0677">Repeat</keyword>
<proteinExistence type="predicted"/>
<evidence type="ECO:0000256" key="6">
    <source>
        <dbReference type="ARBA" id="ARBA00023136"/>
    </source>
</evidence>
<dbReference type="InterPro" id="IPR046342">
    <property type="entry name" value="CBS_dom_sf"/>
</dbReference>
<feature type="transmembrane region" description="Helical" evidence="10">
    <location>
        <begin position="121"/>
        <end position="142"/>
    </location>
</feature>
<keyword evidence="6 8" id="KW-0472">Membrane</keyword>
<organism evidence="13 14">
    <name type="scientific">Candidatus Entotheonella gemina</name>
    <dbReference type="NCBI Taxonomy" id="1429439"/>
    <lineage>
        <taxon>Bacteria</taxon>
        <taxon>Pseudomonadati</taxon>
        <taxon>Nitrospinota/Tectimicrobiota group</taxon>
        <taxon>Candidatus Tectimicrobiota</taxon>
        <taxon>Candidatus Entotheonellia</taxon>
        <taxon>Candidatus Entotheonellales</taxon>
        <taxon>Candidatus Entotheonellaceae</taxon>
        <taxon>Candidatus Entotheonella</taxon>
    </lineage>
</organism>
<feature type="transmembrane region" description="Helical" evidence="10">
    <location>
        <begin position="90"/>
        <end position="109"/>
    </location>
</feature>
<dbReference type="PANTHER" id="PTHR22777:SF4">
    <property type="entry name" value="UPF0053 PROTEIN SLL1254"/>
    <property type="match status" value="1"/>
</dbReference>
<dbReference type="Proteomes" id="UP000019140">
    <property type="component" value="Unassembled WGS sequence"/>
</dbReference>
<evidence type="ECO:0000256" key="9">
    <source>
        <dbReference type="SAM" id="MobiDB-lite"/>
    </source>
</evidence>
<dbReference type="InterPro" id="IPR044751">
    <property type="entry name" value="Ion_transp-like_CBS"/>
</dbReference>
<reference evidence="13 14" key="1">
    <citation type="journal article" date="2014" name="Nature">
        <title>An environmental bacterial taxon with a large and distinct metabolic repertoire.</title>
        <authorList>
            <person name="Wilson M.C."/>
            <person name="Mori T."/>
            <person name="Ruckert C."/>
            <person name="Uria A.R."/>
            <person name="Helf M.J."/>
            <person name="Takada K."/>
            <person name="Gernert C."/>
            <person name="Steffens U.A."/>
            <person name="Heycke N."/>
            <person name="Schmitt S."/>
            <person name="Rinke C."/>
            <person name="Helfrich E.J."/>
            <person name="Brachmann A.O."/>
            <person name="Gurgui C."/>
            <person name="Wakimoto T."/>
            <person name="Kracht M."/>
            <person name="Crusemann M."/>
            <person name="Hentschel U."/>
            <person name="Abe I."/>
            <person name="Matsunaga S."/>
            <person name="Kalinowski J."/>
            <person name="Takeyama H."/>
            <person name="Piel J."/>
        </authorList>
    </citation>
    <scope>NUCLEOTIDE SEQUENCE [LARGE SCALE GENOMIC DNA]</scope>
    <source>
        <strain evidence="14">TSY2</strain>
    </source>
</reference>
<dbReference type="Pfam" id="PF01595">
    <property type="entry name" value="CNNM"/>
    <property type="match status" value="1"/>
</dbReference>
<keyword evidence="14" id="KW-1185">Reference proteome</keyword>
<dbReference type="Gene3D" id="3.10.580.10">
    <property type="entry name" value="CBS-domain"/>
    <property type="match status" value="1"/>
</dbReference>
<evidence type="ECO:0000256" key="10">
    <source>
        <dbReference type="SAM" id="Phobius"/>
    </source>
</evidence>
<evidence type="ECO:0000256" key="3">
    <source>
        <dbReference type="ARBA" id="ARBA00022737"/>
    </source>
</evidence>